<name>A0A1I8C0Q9_MELHA</name>
<evidence type="ECO:0000313" key="2">
    <source>
        <dbReference type="Proteomes" id="UP000095281"/>
    </source>
</evidence>
<keyword evidence="1" id="KW-0732">Signal</keyword>
<dbReference type="WBParaSite" id="MhA1_Contig855.frz3.gene9">
    <property type="protein sequence ID" value="MhA1_Contig855.frz3.gene9"/>
    <property type="gene ID" value="MhA1_Contig855.frz3.gene9"/>
</dbReference>
<proteinExistence type="predicted"/>
<feature type="chain" id="PRO_5009316386" evidence="1">
    <location>
        <begin position="19"/>
        <end position="55"/>
    </location>
</feature>
<sequence length="55" mass="6059">MAILFLLVISTMLRAAFTDPGILPRASKAEILEYNLMRKMATTRAGIAVFVTIAF</sequence>
<accession>A0A1I8C0Q9</accession>
<feature type="signal peptide" evidence="1">
    <location>
        <begin position="1"/>
        <end position="18"/>
    </location>
</feature>
<reference evidence="3" key="1">
    <citation type="submission" date="2016-11" db="UniProtKB">
        <authorList>
            <consortium name="WormBaseParasite"/>
        </authorList>
    </citation>
    <scope>IDENTIFICATION</scope>
</reference>
<organism evidence="2 3">
    <name type="scientific">Meloidogyne hapla</name>
    <name type="common">Root-knot nematode worm</name>
    <dbReference type="NCBI Taxonomy" id="6305"/>
    <lineage>
        <taxon>Eukaryota</taxon>
        <taxon>Metazoa</taxon>
        <taxon>Ecdysozoa</taxon>
        <taxon>Nematoda</taxon>
        <taxon>Chromadorea</taxon>
        <taxon>Rhabditida</taxon>
        <taxon>Tylenchina</taxon>
        <taxon>Tylenchomorpha</taxon>
        <taxon>Tylenchoidea</taxon>
        <taxon>Meloidogynidae</taxon>
        <taxon>Meloidogyninae</taxon>
        <taxon>Meloidogyne</taxon>
    </lineage>
</organism>
<evidence type="ECO:0000313" key="3">
    <source>
        <dbReference type="WBParaSite" id="MhA1_Contig855.frz3.gene9"/>
    </source>
</evidence>
<dbReference type="AlphaFoldDB" id="A0A1I8C0Q9"/>
<dbReference type="Proteomes" id="UP000095281">
    <property type="component" value="Unplaced"/>
</dbReference>
<protein>
    <submittedName>
        <fullName evidence="3">ABC transporter permease</fullName>
    </submittedName>
</protein>
<evidence type="ECO:0000256" key="1">
    <source>
        <dbReference type="SAM" id="SignalP"/>
    </source>
</evidence>
<keyword evidence="2" id="KW-1185">Reference proteome</keyword>